<dbReference type="Gene3D" id="3.30.750.24">
    <property type="entry name" value="STAS domain"/>
    <property type="match status" value="1"/>
</dbReference>
<evidence type="ECO:0000313" key="2">
    <source>
        <dbReference type="EMBL" id="GGF64908.1"/>
    </source>
</evidence>
<dbReference type="CDD" id="cd07043">
    <property type="entry name" value="STAS_anti-anti-sigma_factors"/>
    <property type="match status" value="1"/>
</dbReference>
<name>A0A917FAJ0_9PROT</name>
<proteinExistence type="predicted"/>
<dbReference type="Pfam" id="PF01740">
    <property type="entry name" value="STAS"/>
    <property type="match status" value="1"/>
</dbReference>
<dbReference type="RefSeq" id="WP_188664189.1">
    <property type="nucleotide sequence ID" value="NZ_BMHV01000012.1"/>
</dbReference>
<feature type="domain" description="STAS" evidence="1">
    <location>
        <begin position="16"/>
        <end position="103"/>
    </location>
</feature>
<dbReference type="EMBL" id="BMHV01000012">
    <property type="protein sequence ID" value="GGF64908.1"/>
    <property type="molecule type" value="Genomic_DNA"/>
</dbReference>
<dbReference type="InterPro" id="IPR036513">
    <property type="entry name" value="STAS_dom_sf"/>
</dbReference>
<dbReference type="PROSITE" id="PS50801">
    <property type="entry name" value="STAS"/>
    <property type="match status" value="1"/>
</dbReference>
<comment type="caution">
    <text evidence="2">The sequence shown here is derived from an EMBL/GenBank/DDBJ whole genome shotgun (WGS) entry which is preliminary data.</text>
</comment>
<evidence type="ECO:0000259" key="1">
    <source>
        <dbReference type="PROSITE" id="PS50801"/>
    </source>
</evidence>
<sequence>MILSCLRQGTNVALCIQGNFTFFENPDLSPLAIEIARGGFDRVIMDLKSCHLIDSTGLGLIMQVNALLEENNLRLEIQNAEGQVARMIHVAGFSGLLSDQSAA</sequence>
<evidence type="ECO:0000313" key="3">
    <source>
        <dbReference type="Proteomes" id="UP000632498"/>
    </source>
</evidence>
<accession>A0A917FAJ0</accession>
<dbReference type="Proteomes" id="UP000632498">
    <property type="component" value="Unassembled WGS sequence"/>
</dbReference>
<dbReference type="InterPro" id="IPR002645">
    <property type="entry name" value="STAS_dom"/>
</dbReference>
<reference evidence="2" key="2">
    <citation type="submission" date="2020-09" db="EMBL/GenBank/DDBJ databases">
        <authorList>
            <person name="Sun Q."/>
            <person name="Zhou Y."/>
        </authorList>
    </citation>
    <scope>NUCLEOTIDE SEQUENCE</scope>
    <source>
        <strain evidence="2">CGMCC 1.15254</strain>
    </source>
</reference>
<dbReference type="AlphaFoldDB" id="A0A917FAJ0"/>
<keyword evidence="3" id="KW-1185">Reference proteome</keyword>
<dbReference type="SUPFAM" id="SSF52091">
    <property type="entry name" value="SpoIIaa-like"/>
    <property type="match status" value="1"/>
</dbReference>
<reference evidence="2" key="1">
    <citation type="journal article" date="2014" name="Int. J. Syst. Evol. Microbiol.">
        <title>Complete genome sequence of Corynebacterium casei LMG S-19264T (=DSM 44701T), isolated from a smear-ripened cheese.</title>
        <authorList>
            <consortium name="US DOE Joint Genome Institute (JGI-PGF)"/>
            <person name="Walter F."/>
            <person name="Albersmeier A."/>
            <person name="Kalinowski J."/>
            <person name="Ruckert C."/>
        </authorList>
    </citation>
    <scope>NUCLEOTIDE SEQUENCE</scope>
    <source>
        <strain evidence="2">CGMCC 1.15254</strain>
    </source>
</reference>
<gene>
    <name evidence="2" type="ORF">GCM10011332_18740</name>
</gene>
<protein>
    <recommendedName>
        <fullName evidence="1">STAS domain-containing protein</fullName>
    </recommendedName>
</protein>
<organism evidence="2 3">
    <name type="scientific">Terasakiella brassicae</name>
    <dbReference type="NCBI Taxonomy" id="1634917"/>
    <lineage>
        <taxon>Bacteria</taxon>
        <taxon>Pseudomonadati</taxon>
        <taxon>Pseudomonadota</taxon>
        <taxon>Alphaproteobacteria</taxon>
        <taxon>Rhodospirillales</taxon>
        <taxon>Terasakiellaceae</taxon>
        <taxon>Terasakiella</taxon>
    </lineage>
</organism>